<sequence>MASSAANPDSAERPTRLTGKKDGYSFEIWVKVEGEALKVYAETELDEGGSEAWIASDEGKFSVDGTSLGSVVFSEMHSGSQREFDFAGRAMSAGKVQELLFAKPVSILHTMPWLTPEVLIPLALQELTEEATPGIPLQSLATIQVRFFRSEKSTSRPWTQDDNAKEWEQTADGTDQRESEKRRNGWERDKNFRFVNRFGNLHKADNQMLSTSTPHPDDKKDGFFKMQFHYGPKDLLQALGHIPCQQRLWHSRTTRRSSPLSSTTRMNREQLPGGTLQADQAAVNNEISETARQIAALQAQLDALKEEENRKRKAAEEEETKPQILERMGKKLKVAREEDGGFVDLTGDD</sequence>
<reference evidence="1" key="1">
    <citation type="submission" date="2023-04" db="EMBL/GenBank/DDBJ databases">
        <title>Draft Genome sequencing of Naganishia species isolated from polar environments using Oxford Nanopore Technology.</title>
        <authorList>
            <person name="Leo P."/>
            <person name="Venkateswaran K."/>
        </authorList>
    </citation>
    <scope>NUCLEOTIDE SEQUENCE</scope>
    <source>
        <strain evidence="1">MNA-CCFEE 5262</strain>
    </source>
</reference>
<gene>
    <name evidence="1" type="ORF">QFC20_007090</name>
</gene>
<accession>A0ACC2V462</accession>
<organism evidence="1 2">
    <name type="scientific">Naganishia adeliensis</name>
    <dbReference type="NCBI Taxonomy" id="92952"/>
    <lineage>
        <taxon>Eukaryota</taxon>
        <taxon>Fungi</taxon>
        <taxon>Dikarya</taxon>
        <taxon>Basidiomycota</taxon>
        <taxon>Agaricomycotina</taxon>
        <taxon>Tremellomycetes</taxon>
        <taxon>Filobasidiales</taxon>
        <taxon>Filobasidiaceae</taxon>
        <taxon>Naganishia</taxon>
    </lineage>
</organism>
<evidence type="ECO:0000313" key="1">
    <source>
        <dbReference type="EMBL" id="KAJ9093631.1"/>
    </source>
</evidence>
<proteinExistence type="predicted"/>
<keyword evidence="2" id="KW-1185">Reference proteome</keyword>
<dbReference type="Proteomes" id="UP001230649">
    <property type="component" value="Unassembled WGS sequence"/>
</dbReference>
<comment type="caution">
    <text evidence="1">The sequence shown here is derived from an EMBL/GenBank/DDBJ whole genome shotgun (WGS) entry which is preliminary data.</text>
</comment>
<name>A0ACC2V462_9TREE</name>
<evidence type="ECO:0000313" key="2">
    <source>
        <dbReference type="Proteomes" id="UP001230649"/>
    </source>
</evidence>
<protein>
    <submittedName>
        <fullName evidence="1">Uncharacterized protein</fullName>
    </submittedName>
</protein>
<dbReference type="EMBL" id="JASBWS010000151">
    <property type="protein sequence ID" value="KAJ9093631.1"/>
    <property type="molecule type" value="Genomic_DNA"/>
</dbReference>